<gene>
    <name evidence="2" type="ORF">PHYPO_G00114670</name>
</gene>
<feature type="region of interest" description="Disordered" evidence="1">
    <location>
        <begin position="1"/>
        <end position="76"/>
    </location>
</feature>
<evidence type="ECO:0000256" key="1">
    <source>
        <dbReference type="SAM" id="MobiDB-lite"/>
    </source>
</evidence>
<reference evidence="2 3" key="1">
    <citation type="submission" date="2019-06" db="EMBL/GenBank/DDBJ databases">
        <title>A chromosome-scale genome assembly of the striped catfish, Pangasianodon hypophthalmus.</title>
        <authorList>
            <person name="Wen M."/>
            <person name="Zahm M."/>
            <person name="Roques C."/>
            <person name="Cabau C."/>
            <person name="Klopp C."/>
            <person name="Donnadieu C."/>
            <person name="Jouanno E."/>
            <person name="Avarre J.-C."/>
            <person name="Campet M."/>
            <person name="Ha T.T.T."/>
            <person name="Dugue R."/>
            <person name="Lampietro C."/>
            <person name="Louis A."/>
            <person name="Herpin A."/>
            <person name="Echchiki A."/>
            <person name="Berthelot C."/>
            <person name="Parey E."/>
            <person name="Roest-Crollius H."/>
            <person name="Braasch I."/>
            <person name="Postlethwait J."/>
            <person name="Bobe J."/>
            <person name="Montfort J."/>
            <person name="Bouchez O."/>
            <person name="Begum T."/>
            <person name="Schartl M."/>
            <person name="Guiguen Y."/>
        </authorList>
    </citation>
    <scope>NUCLEOTIDE SEQUENCE [LARGE SCALE GENOMIC DNA]</scope>
    <source>
        <strain evidence="2 3">Indonesia</strain>
        <tissue evidence="2">Blood</tissue>
    </source>
</reference>
<dbReference type="EMBL" id="VFJC01000021">
    <property type="protein sequence ID" value="KAB5537075.1"/>
    <property type="molecule type" value="Genomic_DNA"/>
</dbReference>
<evidence type="ECO:0000313" key="2">
    <source>
        <dbReference type="EMBL" id="KAB5537075.1"/>
    </source>
</evidence>
<sequence>MTMSAINLEENRNFLDNEESLPDLKPCEKDTLLSQQDLEDMFSISSGSPCPIKDAQTNSKAKDNKQSEVLSGQPLDKPGILAHLQHTSPLESIRELVEMEEISEGRSPGDGAVRIKDECKEKCPSTPIRYEALPSEGCSDALERTALGQDSNAQLDSVDACSSMDDVPVGSCPPEDTSYIALIPGHLECGSSAVSYNQMQVAGHQSTPSHTSSDVLEVQLDNQSTITPLQDLQEESMCPRTGVKVTPINGKSEAENNNPNLEGVDGHICEEEGSVSNQTLIEVLTACEARVEQLEELKSSSIEMSAQLQSARVLAARLHQRVLNLEHECHLKDKELHNLTVNLEKTSEALQTRNSEMAVVTEELHRLHLELEAQKKTAAAGRTVSANGQLAPNAHQRNGSSKVCTLF</sequence>
<evidence type="ECO:0000313" key="3">
    <source>
        <dbReference type="Proteomes" id="UP000327468"/>
    </source>
</evidence>
<protein>
    <submittedName>
        <fullName evidence="2">Uncharacterized protein</fullName>
    </submittedName>
</protein>
<keyword evidence="3" id="KW-1185">Reference proteome</keyword>
<organism evidence="2 3">
    <name type="scientific">Pangasianodon hypophthalmus</name>
    <name type="common">Striped catfish</name>
    <name type="synonym">Helicophagus hypophthalmus</name>
    <dbReference type="NCBI Taxonomy" id="310915"/>
    <lineage>
        <taxon>Eukaryota</taxon>
        <taxon>Metazoa</taxon>
        <taxon>Chordata</taxon>
        <taxon>Craniata</taxon>
        <taxon>Vertebrata</taxon>
        <taxon>Euteleostomi</taxon>
        <taxon>Actinopterygii</taxon>
        <taxon>Neopterygii</taxon>
        <taxon>Teleostei</taxon>
        <taxon>Ostariophysi</taxon>
        <taxon>Siluriformes</taxon>
        <taxon>Pangasiidae</taxon>
        <taxon>Pangasianodon</taxon>
    </lineage>
</organism>
<accession>A0A5N5L2X4</accession>
<comment type="caution">
    <text evidence="2">The sequence shown here is derived from an EMBL/GenBank/DDBJ whole genome shotgun (WGS) entry which is preliminary data.</text>
</comment>
<proteinExistence type="predicted"/>
<dbReference type="AlphaFoldDB" id="A0A5N5L2X4"/>
<name>A0A5N5L2X4_PANHP</name>
<dbReference type="Proteomes" id="UP000327468">
    <property type="component" value="Chromosome 20"/>
</dbReference>